<sequence>MNEFDEIITDMIVERDKYLTDLQHMVMTCAAWGVKKVDIDVTAAALMMKLTEKLLRSQISLDNAQRQQSVIDSVRNPSFSGYGIPEKSETAEAISLELKEKFISGFSREQPKESPAQYQETPVDC</sequence>
<evidence type="ECO:0000313" key="5">
    <source>
        <dbReference type="Proteomes" id="UP000225433"/>
    </source>
</evidence>
<keyword evidence="4" id="KW-1185">Reference proteome</keyword>
<evidence type="ECO:0000256" key="1">
    <source>
        <dbReference type="SAM" id="MobiDB-lite"/>
    </source>
</evidence>
<reference evidence="2 4" key="1">
    <citation type="submission" date="2016-06" db="EMBL/GenBank/DDBJ databases">
        <title>Bacterial characters and pathogenicity of Xenorhabdus hominickii from an entomopathogenic nematode, Steinernema monticolum.</title>
        <authorList>
            <person name="Park Y."/>
            <person name="Kim Y."/>
        </authorList>
    </citation>
    <scope>NUCLEOTIDE SEQUENCE [LARGE SCALE GENOMIC DNA]</scope>
    <source>
        <strain evidence="2 4">ANU1</strain>
    </source>
</reference>
<dbReference type="EMBL" id="NJAI01000061">
    <property type="protein sequence ID" value="PHM49328.1"/>
    <property type="molecule type" value="Genomic_DNA"/>
</dbReference>
<dbReference type="EMBL" id="CP016176">
    <property type="protein sequence ID" value="AOM40190.1"/>
    <property type="molecule type" value="Genomic_DNA"/>
</dbReference>
<evidence type="ECO:0000313" key="4">
    <source>
        <dbReference type="Proteomes" id="UP000094600"/>
    </source>
</evidence>
<accession>A0A2G0PQR6</accession>
<feature type="compositionally biased region" description="Polar residues" evidence="1">
    <location>
        <begin position="116"/>
        <end position="125"/>
    </location>
</feature>
<evidence type="ECO:0000313" key="3">
    <source>
        <dbReference type="EMBL" id="PHM49328.1"/>
    </source>
</evidence>
<evidence type="ECO:0000313" key="2">
    <source>
        <dbReference type="EMBL" id="AOM40190.1"/>
    </source>
</evidence>
<dbReference type="Proteomes" id="UP000094600">
    <property type="component" value="Chromosome"/>
</dbReference>
<dbReference type="RefSeq" id="WP_069315928.1">
    <property type="nucleotide sequence ID" value="NZ_CAWNQJ010000092.1"/>
</dbReference>
<dbReference type="Proteomes" id="UP000225433">
    <property type="component" value="Unassembled WGS sequence"/>
</dbReference>
<proteinExistence type="predicted"/>
<dbReference type="KEGG" id="xho:A9255_06105"/>
<reference evidence="3 5" key="2">
    <citation type="journal article" date="2017" name="Nat. Microbiol.">
        <title>Natural product diversity associated with the nematode symbionts Photorhabdus and Xenorhabdus.</title>
        <authorList>
            <person name="Tobias N.J."/>
            <person name="Wolff H."/>
            <person name="Djahanschiri B."/>
            <person name="Grundmann F."/>
            <person name="Kronenwerth M."/>
            <person name="Shi Y.M."/>
            <person name="Simonyi S."/>
            <person name="Grun P."/>
            <person name="Shapiro-Ilan D."/>
            <person name="Pidot S.J."/>
            <person name="Stinear T.P."/>
            <person name="Ebersberger I."/>
            <person name="Bode H.B."/>
        </authorList>
    </citation>
    <scope>NUCLEOTIDE SEQUENCE [LARGE SCALE GENOMIC DNA]</scope>
    <source>
        <strain evidence="3 5">DSM 17903</strain>
    </source>
</reference>
<dbReference type="STRING" id="351679.A9255_06105"/>
<name>A0A2G0PQR6_XENHO</name>
<dbReference type="AlphaFoldDB" id="A0A2G0PQR6"/>
<organism evidence="3 5">
    <name type="scientific">Xenorhabdus hominickii</name>
    <dbReference type="NCBI Taxonomy" id="351679"/>
    <lineage>
        <taxon>Bacteria</taxon>
        <taxon>Pseudomonadati</taxon>
        <taxon>Pseudomonadota</taxon>
        <taxon>Gammaproteobacteria</taxon>
        <taxon>Enterobacterales</taxon>
        <taxon>Morganellaceae</taxon>
        <taxon>Xenorhabdus</taxon>
    </lineage>
</organism>
<protein>
    <submittedName>
        <fullName evidence="3">Uncharacterized protein</fullName>
    </submittedName>
</protein>
<gene>
    <name evidence="2" type="ORF">A9255_06105</name>
    <name evidence="3" type="ORF">Xhom_05013</name>
</gene>
<feature type="region of interest" description="Disordered" evidence="1">
    <location>
        <begin position="106"/>
        <end position="125"/>
    </location>
</feature>